<dbReference type="Gene3D" id="3.40.50.10490">
    <property type="entry name" value="Glucose-6-phosphate isomerase like protein, domain 1"/>
    <property type="match status" value="1"/>
</dbReference>
<dbReference type="Proteomes" id="UP000177171">
    <property type="component" value="Unassembled WGS sequence"/>
</dbReference>
<organism evidence="7 8">
    <name type="scientific">Candidatus Sungbacteria bacterium RIFCSPLOWO2_12_FULL_41_11</name>
    <dbReference type="NCBI Taxonomy" id="1802286"/>
    <lineage>
        <taxon>Bacteria</taxon>
        <taxon>Candidatus Sungiibacteriota</taxon>
    </lineage>
</organism>
<accession>A0A1G2LRY2</accession>
<evidence type="ECO:0000256" key="5">
    <source>
        <dbReference type="HAMAP-Rule" id="MF_00291"/>
    </source>
</evidence>
<evidence type="ECO:0000313" key="8">
    <source>
        <dbReference type="Proteomes" id="UP000177171"/>
    </source>
</evidence>
<dbReference type="Pfam" id="PF00318">
    <property type="entry name" value="Ribosomal_S2"/>
    <property type="match status" value="1"/>
</dbReference>
<dbReference type="PANTHER" id="PTHR12534">
    <property type="entry name" value="30S RIBOSOMAL PROTEIN S2 PROKARYOTIC AND ORGANELLAR"/>
    <property type="match status" value="1"/>
</dbReference>
<dbReference type="GO" id="GO:0015935">
    <property type="term" value="C:small ribosomal subunit"/>
    <property type="evidence" value="ECO:0007669"/>
    <property type="project" value="InterPro"/>
</dbReference>
<dbReference type="InterPro" id="IPR001865">
    <property type="entry name" value="Ribosomal_uS2"/>
</dbReference>
<dbReference type="GO" id="GO:0003735">
    <property type="term" value="F:structural constituent of ribosome"/>
    <property type="evidence" value="ECO:0007669"/>
    <property type="project" value="InterPro"/>
</dbReference>
<dbReference type="GO" id="GO:0006412">
    <property type="term" value="P:translation"/>
    <property type="evidence" value="ECO:0007669"/>
    <property type="project" value="UniProtKB-UniRule"/>
</dbReference>
<evidence type="ECO:0000256" key="1">
    <source>
        <dbReference type="ARBA" id="ARBA00006242"/>
    </source>
</evidence>
<dbReference type="PANTHER" id="PTHR12534:SF0">
    <property type="entry name" value="SMALL RIBOSOMAL SUBUNIT PROTEIN US2M"/>
    <property type="match status" value="1"/>
</dbReference>
<protein>
    <recommendedName>
        <fullName evidence="4 5">Small ribosomal subunit protein uS2</fullName>
    </recommendedName>
</protein>
<keyword evidence="2 5" id="KW-0689">Ribosomal protein</keyword>
<dbReference type="PROSITE" id="PS00963">
    <property type="entry name" value="RIBOSOMAL_S2_2"/>
    <property type="match status" value="1"/>
</dbReference>
<evidence type="ECO:0000256" key="6">
    <source>
        <dbReference type="RuleBase" id="RU003631"/>
    </source>
</evidence>
<dbReference type="InterPro" id="IPR018130">
    <property type="entry name" value="Ribosomal_uS2_CS"/>
</dbReference>
<dbReference type="InterPro" id="IPR023591">
    <property type="entry name" value="Ribosomal_uS2_flav_dom_sf"/>
</dbReference>
<dbReference type="PROSITE" id="PS00962">
    <property type="entry name" value="RIBOSOMAL_S2_1"/>
    <property type="match status" value="1"/>
</dbReference>
<dbReference type="AlphaFoldDB" id="A0A1G2LRY2"/>
<dbReference type="SUPFAM" id="SSF52313">
    <property type="entry name" value="Ribosomal protein S2"/>
    <property type="match status" value="1"/>
</dbReference>
<sequence>MNDQEIEEMIKAGVHFGHSKTKRDPAMSQYIFGTRNNVEIIDLVQTKEKLKQSLDFIKNLASKGKTILLVGTQPAAKKVIEETGEEANMPKVSLRWIGGTLTNFKVISKRIETLERLEKEKATGEFEKYTKKERLKLEEKIIHLKENFDGLRLLKSIPDAVFVVNIVHDDLPVKEASRIKIPVIALCDTNSNPKLVAYPIPSNDDALPAVRYMMGRIKEAIIEGKKNIKKEE</sequence>
<name>A0A1G2LRY2_9BACT</name>
<gene>
    <name evidence="5" type="primary">rpsB</name>
    <name evidence="7" type="ORF">A3G49_01825</name>
</gene>
<reference evidence="7 8" key="1">
    <citation type="journal article" date="2016" name="Nat. Commun.">
        <title>Thousands of microbial genomes shed light on interconnected biogeochemical processes in an aquifer system.</title>
        <authorList>
            <person name="Anantharaman K."/>
            <person name="Brown C.T."/>
            <person name="Hug L.A."/>
            <person name="Sharon I."/>
            <person name="Castelle C.J."/>
            <person name="Probst A.J."/>
            <person name="Thomas B.C."/>
            <person name="Singh A."/>
            <person name="Wilkins M.J."/>
            <person name="Karaoz U."/>
            <person name="Brodie E.L."/>
            <person name="Williams K.H."/>
            <person name="Hubbard S.S."/>
            <person name="Banfield J.F."/>
        </authorList>
    </citation>
    <scope>NUCLEOTIDE SEQUENCE [LARGE SCALE GENOMIC DNA]</scope>
</reference>
<keyword evidence="3 5" id="KW-0687">Ribonucleoprotein</keyword>
<evidence type="ECO:0000313" key="7">
    <source>
        <dbReference type="EMBL" id="OHA14400.1"/>
    </source>
</evidence>
<evidence type="ECO:0000256" key="2">
    <source>
        <dbReference type="ARBA" id="ARBA00022980"/>
    </source>
</evidence>
<dbReference type="CDD" id="cd01425">
    <property type="entry name" value="RPS2"/>
    <property type="match status" value="1"/>
</dbReference>
<dbReference type="HAMAP" id="MF_00291_B">
    <property type="entry name" value="Ribosomal_uS2_B"/>
    <property type="match status" value="1"/>
</dbReference>
<dbReference type="Gene3D" id="1.10.287.610">
    <property type="entry name" value="Helix hairpin bin"/>
    <property type="match status" value="1"/>
</dbReference>
<dbReference type="PRINTS" id="PR00395">
    <property type="entry name" value="RIBOSOMALS2"/>
</dbReference>
<comment type="similarity">
    <text evidence="1 5 6">Belongs to the universal ribosomal protein uS2 family.</text>
</comment>
<dbReference type="EMBL" id="MHQY01000008">
    <property type="protein sequence ID" value="OHA14400.1"/>
    <property type="molecule type" value="Genomic_DNA"/>
</dbReference>
<proteinExistence type="inferred from homology"/>
<dbReference type="NCBIfam" id="TIGR01011">
    <property type="entry name" value="rpsB_bact"/>
    <property type="match status" value="1"/>
</dbReference>
<evidence type="ECO:0000256" key="4">
    <source>
        <dbReference type="ARBA" id="ARBA00035256"/>
    </source>
</evidence>
<evidence type="ECO:0000256" key="3">
    <source>
        <dbReference type="ARBA" id="ARBA00023274"/>
    </source>
</evidence>
<dbReference type="InterPro" id="IPR005706">
    <property type="entry name" value="Ribosomal_uS2_bac/mit/plastid"/>
</dbReference>
<comment type="caution">
    <text evidence="7">The sequence shown here is derived from an EMBL/GenBank/DDBJ whole genome shotgun (WGS) entry which is preliminary data.</text>
</comment>